<evidence type="ECO:0000313" key="2">
    <source>
        <dbReference type="EMBL" id="KAJ1122119.1"/>
    </source>
</evidence>
<protein>
    <submittedName>
        <fullName evidence="2">Uncharacterized protein</fullName>
    </submittedName>
</protein>
<organism evidence="2 3">
    <name type="scientific">Pleurodeles waltl</name>
    <name type="common">Iberian ribbed newt</name>
    <dbReference type="NCBI Taxonomy" id="8319"/>
    <lineage>
        <taxon>Eukaryota</taxon>
        <taxon>Metazoa</taxon>
        <taxon>Chordata</taxon>
        <taxon>Craniata</taxon>
        <taxon>Vertebrata</taxon>
        <taxon>Euteleostomi</taxon>
        <taxon>Amphibia</taxon>
        <taxon>Batrachia</taxon>
        <taxon>Caudata</taxon>
        <taxon>Salamandroidea</taxon>
        <taxon>Salamandridae</taxon>
        <taxon>Pleurodelinae</taxon>
        <taxon>Pleurodeles</taxon>
    </lineage>
</organism>
<accession>A0AAV7P5I0</accession>
<dbReference type="AlphaFoldDB" id="A0AAV7P5I0"/>
<sequence length="113" mass="12045">MPRPPRLRRPKHGTPGDQAPMPPAPVSPGGLLLGAAPAPVVLCSPSPRQRLHRWVAAGGVTKGCCAAFIESDVLESTPCRILGYSKYPFPRDFQLSPSNHRLLPAHHGSSALL</sequence>
<name>A0AAV7P5I0_PLEWA</name>
<feature type="compositionally biased region" description="Basic residues" evidence="1">
    <location>
        <begin position="1"/>
        <end position="12"/>
    </location>
</feature>
<reference evidence="2" key="1">
    <citation type="journal article" date="2022" name="bioRxiv">
        <title>Sequencing and chromosome-scale assembly of the giantPleurodeles waltlgenome.</title>
        <authorList>
            <person name="Brown T."/>
            <person name="Elewa A."/>
            <person name="Iarovenko S."/>
            <person name="Subramanian E."/>
            <person name="Araus A.J."/>
            <person name="Petzold A."/>
            <person name="Susuki M."/>
            <person name="Suzuki K.-i.T."/>
            <person name="Hayashi T."/>
            <person name="Toyoda A."/>
            <person name="Oliveira C."/>
            <person name="Osipova E."/>
            <person name="Leigh N.D."/>
            <person name="Simon A."/>
            <person name="Yun M.H."/>
        </authorList>
    </citation>
    <scope>NUCLEOTIDE SEQUENCE</scope>
    <source>
        <strain evidence="2">20211129_DDA</strain>
        <tissue evidence="2">Liver</tissue>
    </source>
</reference>
<proteinExistence type="predicted"/>
<comment type="caution">
    <text evidence="2">The sequence shown here is derived from an EMBL/GenBank/DDBJ whole genome shotgun (WGS) entry which is preliminary data.</text>
</comment>
<evidence type="ECO:0000313" key="3">
    <source>
        <dbReference type="Proteomes" id="UP001066276"/>
    </source>
</evidence>
<feature type="region of interest" description="Disordered" evidence="1">
    <location>
        <begin position="1"/>
        <end position="28"/>
    </location>
</feature>
<keyword evidence="3" id="KW-1185">Reference proteome</keyword>
<dbReference type="EMBL" id="JANPWB010000011">
    <property type="protein sequence ID" value="KAJ1122119.1"/>
    <property type="molecule type" value="Genomic_DNA"/>
</dbReference>
<gene>
    <name evidence="2" type="ORF">NDU88_000623</name>
</gene>
<dbReference type="Proteomes" id="UP001066276">
    <property type="component" value="Chromosome 7"/>
</dbReference>
<evidence type="ECO:0000256" key="1">
    <source>
        <dbReference type="SAM" id="MobiDB-lite"/>
    </source>
</evidence>